<evidence type="ECO:0000259" key="5">
    <source>
        <dbReference type="Pfam" id="PF00501"/>
    </source>
</evidence>
<protein>
    <submittedName>
        <fullName evidence="7">AMP-binding protein</fullName>
    </submittedName>
</protein>
<sequence>MTIYKTAAPDVALRDITITQRVFENLTRRPDAVVLTDGPTGATLTAADLMDRVKRLAGGLNARGFGAGKTVALMAPNMPDYAVVFHGVAWAGGTITTINPTYTAAEVAHQLRDSGADMLITVPMFLETAQAAATEVGGLPLTVIGSAEGTQTLDDLMGAPQEAQTPVDLDTHIVVLPYSSGTTGLPKGVRLSHRNLVVNVDQIIAGASFEEGEVAAGFLPFFHIYGMQALMNVHLAGGGALVTLPRFDLELFLQISQDHRARRMWIVPPVALALAKHPVVDQYDLSSVEEIFSGAAPLGGEVCDAVAKRLNCVALQGYGMTELSPVTHISPRHAPKSGSSGLATPNTDCRIVDPDTGADLPAGEEGELWIRGPQVMMGYLNNDKATAETLTQDGWLKTGDIAKIDADGYMFIMDRLKELIKYKGFQVAPAELEATLLTHDGITDAAVIGLPDDEAGERPIAFIVGNDRVPDADGVRAHLKRTLSSYKQVHEVYFVDEIPKSASGKILRRVLRDRMKDTA</sequence>
<proteinExistence type="inferred from homology"/>
<evidence type="ECO:0000256" key="1">
    <source>
        <dbReference type="ARBA" id="ARBA00006432"/>
    </source>
</evidence>
<dbReference type="AlphaFoldDB" id="A0A975PKW6"/>
<name>A0A975PKW6_9RHOB</name>
<dbReference type="PROSITE" id="PS00455">
    <property type="entry name" value="AMP_BINDING"/>
    <property type="match status" value="1"/>
</dbReference>
<evidence type="ECO:0000259" key="6">
    <source>
        <dbReference type="Pfam" id="PF13193"/>
    </source>
</evidence>
<dbReference type="KEGG" id="sual:KDD17_08575"/>
<dbReference type="Proteomes" id="UP000683291">
    <property type="component" value="Chromosome 1"/>
</dbReference>
<evidence type="ECO:0000313" key="8">
    <source>
        <dbReference type="Proteomes" id="UP000683291"/>
    </source>
</evidence>
<dbReference type="InterPro" id="IPR042099">
    <property type="entry name" value="ANL_N_sf"/>
</dbReference>
<dbReference type="InterPro" id="IPR000873">
    <property type="entry name" value="AMP-dep_synth/lig_dom"/>
</dbReference>
<comment type="similarity">
    <text evidence="1">Belongs to the ATP-dependent AMP-binding enzyme family.</text>
</comment>
<evidence type="ECO:0000256" key="3">
    <source>
        <dbReference type="ARBA" id="ARBA00022741"/>
    </source>
</evidence>
<dbReference type="InterPro" id="IPR020845">
    <property type="entry name" value="AMP-binding_CS"/>
</dbReference>
<dbReference type="EMBL" id="CP073581">
    <property type="protein sequence ID" value="QUJ75093.1"/>
    <property type="molecule type" value="Genomic_DNA"/>
</dbReference>
<dbReference type="PANTHER" id="PTHR24096:SF149">
    <property type="entry name" value="AMP-BINDING DOMAIN-CONTAINING PROTEIN-RELATED"/>
    <property type="match status" value="1"/>
</dbReference>
<dbReference type="Pfam" id="PF00501">
    <property type="entry name" value="AMP-binding"/>
    <property type="match status" value="1"/>
</dbReference>
<dbReference type="SUPFAM" id="SSF56801">
    <property type="entry name" value="Acetyl-CoA synthetase-like"/>
    <property type="match status" value="1"/>
</dbReference>
<dbReference type="GO" id="GO:0016405">
    <property type="term" value="F:CoA-ligase activity"/>
    <property type="evidence" value="ECO:0007669"/>
    <property type="project" value="TreeGrafter"/>
</dbReference>
<keyword evidence="8" id="KW-1185">Reference proteome</keyword>
<gene>
    <name evidence="7" type="ORF">KDD17_08575</name>
</gene>
<evidence type="ECO:0000313" key="7">
    <source>
        <dbReference type="EMBL" id="QUJ75093.1"/>
    </source>
</evidence>
<evidence type="ECO:0000256" key="2">
    <source>
        <dbReference type="ARBA" id="ARBA00022598"/>
    </source>
</evidence>
<feature type="domain" description="AMP-dependent synthetase/ligase" evidence="5">
    <location>
        <begin position="24"/>
        <end position="380"/>
    </location>
</feature>
<evidence type="ECO:0000256" key="4">
    <source>
        <dbReference type="ARBA" id="ARBA00022840"/>
    </source>
</evidence>
<dbReference type="InterPro" id="IPR025110">
    <property type="entry name" value="AMP-bd_C"/>
</dbReference>
<dbReference type="PANTHER" id="PTHR24096">
    <property type="entry name" value="LONG-CHAIN-FATTY-ACID--COA LIGASE"/>
    <property type="match status" value="1"/>
</dbReference>
<accession>A0A975PKW6</accession>
<dbReference type="FunFam" id="3.30.300.30:FF:000007">
    <property type="entry name" value="4-coumarate--CoA ligase 2"/>
    <property type="match status" value="1"/>
</dbReference>
<dbReference type="InterPro" id="IPR045851">
    <property type="entry name" value="AMP-bd_C_sf"/>
</dbReference>
<keyword evidence="2" id="KW-0436">Ligase</keyword>
<keyword evidence="4" id="KW-0067">ATP-binding</keyword>
<dbReference type="Pfam" id="PF13193">
    <property type="entry name" value="AMP-binding_C"/>
    <property type="match status" value="1"/>
</dbReference>
<keyword evidence="3" id="KW-0547">Nucleotide-binding</keyword>
<dbReference type="Gene3D" id="3.30.300.30">
    <property type="match status" value="1"/>
</dbReference>
<dbReference type="GO" id="GO:0005524">
    <property type="term" value="F:ATP binding"/>
    <property type="evidence" value="ECO:0007669"/>
    <property type="project" value="UniProtKB-KW"/>
</dbReference>
<reference evidence="7" key="1">
    <citation type="submission" date="2021-04" db="EMBL/GenBank/DDBJ databases">
        <title>Complete genome sequence for Sulfitobacter sp. strain JK7-1.</title>
        <authorList>
            <person name="Park S.-J."/>
        </authorList>
    </citation>
    <scope>NUCLEOTIDE SEQUENCE</scope>
    <source>
        <strain evidence="7">JK7-1</strain>
    </source>
</reference>
<dbReference type="Gene3D" id="3.40.50.12780">
    <property type="entry name" value="N-terminal domain of ligase-like"/>
    <property type="match status" value="1"/>
</dbReference>
<organism evidence="7 8">
    <name type="scientific">Sulfitobacter albidus</name>
    <dbReference type="NCBI Taxonomy" id="2829501"/>
    <lineage>
        <taxon>Bacteria</taxon>
        <taxon>Pseudomonadati</taxon>
        <taxon>Pseudomonadota</taxon>
        <taxon>Alphaproteobacteria</taxon>
        <taxon>Rhodobacterales</taxon>
        <taxon>Roseobacteraceae</taxon>
        <taxon>Sulfitobacter</taxon>
    </lineage>
</organism>
<dbReference type="RefSeq" id="WP_212703298.1">
    <property type="nucleotide sequence ID" value="NZ_CP073581.1"/>
</dbReference>
<dbReference type="FunFam" id="3.40.50.12780:FF:000003">
    <property type="entry name" value="Long-chain-fatty-acid--CoA ligase FadD"/>
    <property type="match status" value="1"/>
</dbReference>
<feature type="domain" description="AMP-binding enzyme C-terminal" evidence="6">
    <location>
        <begin position="431"/>
        <end position="505"/>
    </location>
</feature>